<dbReference type="Gene3D" id="2.60.40.10">
    <property type="entry name" value="Immunoglobulins"/>
    <property type="match status" value="1"/>
</dbReference>
<evidence type="ECO:0000256" key="1">
    <source>
        <dbReference type="SAM" id="SignalP"/>
    </source>
</evidence>
<dbReference type="VEuPathDB" id="FungiDB:AB675_11"/>
<name>A0A0N1GX61_9EURO</name>
<dbReference type="GeneID" id="28731689"/>
<dbReference type="STRING" id="1664694.A0A0N1GX61"/>
<dbReference type="PANTHER" id="PTHR32208">
    <property type="entry name" value="SECRETED PROTEIN-RELATED"/>
    <property type="match status" value="1"/>
</dbReference>
<comment type="caution">
    <text evidence="3">The sequence shown here is derived from an EMBL/GenBank/DDBJ whole genome shotgun (WGS) entry which is preliminary data.</text>
</comment>
<dbReference type="Pfam" id="PF09118">
    <property type="entry name" value="GO-like_E_set"/>
    <property type="match status" value="1"/>
</dbReference>
<feature type="domain" description="Apple" evidence="2">
    <location>
        <begin position="181"/>
        <end position="248"/>
    </location>
</feature>
<feature type="signal peptide" evidence="1">
    <location>
        <begin position="1"/>
        <end position="18"/>
    </location>
</feature>
<gene>
    <name evidence="3" type="ORF">AB675_11</name>
</gene>
<dbReference type="InterPro" id="IPR013783">
    <property type="entry name" value="Ig-like_fold"/>
</dbReference>
<dbReference type="Gene3D" id="2.130.10.80">
    <property type="entry name" value="Galactose oxidase/kelch, beta-propeller"/>
    <property type="match status" value="1"/>
</dbReference>
<dbReference type="InterPro" id="IPR015202">
    <property type="entry name" value="GO-like_E_set"/>
</dbReference>
<dbReference type="Pfam" id="PF00024">
    <property type="entry name" value="PAN_1"/>
    <property type="match status" value="1"/>
</dbReference>
<proteinExistence type="predicted"/>
<dbReference type="InterPro" id="IPR011043">
    <property type="entry name" value="Gal_Oxase/kelch_b-propeller"/>
</dbReference>
<organism evidence="3 4">
    <name type="scientific">Cyphellophora attinorum</name>
    <dbReference type="NCBI Taxonomy" id="1664694"/>
    <lineage>
        <taxon>Eukaryota</taxon>
        <taxon>Fungi</taxon>
        <taxon>Dikarya</taxon>
        <taxon>Ascomycota</taxon>
        <taxon>Pezizomycotina</taxon>
        <taxon>Eurotiomycetes</taxon>
        <taxon>Chaetothyriomycetidae</taxon>
        <taxon>Chaetothyriales</taxon>
        <taxon>Cyphellophoraceae</taxon>
        <taxon>Cyphellophora</taxon>
    </lineage>
</organism>
<feature type="domain" description="Apple" evidence="2">
    <location>
        <begin position="58"/>
        <end position="155"/>
    </location>
</feature>
<dbReference type="Pfam" id="PF14295">
    <property type="entry name" value="PAN_4"/>
    <property type="match status" value="1"/>
</dbReference>
<dbReference type="Pfam" id="PF01344">
    <property type="entry name" value="Kelch_1"/>
    <property type="match status" value="1"/>
</dbReference>
<dbReference type="InterPro" id="IPR006652">
    <property type="entry name" value="Kelch_1"/>
</dbReference>
<keyword evidence="1" id="KW-0732">Signal</keyword>
<dbReference type="SUPFAM" id="SSF81296">
    <property type="entry name" value="E set domains"/>
    <property type="match status" value="1"/>
</dbReference>
<dbReference type="EMBL" id="LFJN01000051">
    <property type="protein sequence ID" value="KPI34764.1"/>
    <property type="molecule type" value="Genomic_DNA"/>
</dbReference>
<accession>A0A0N1GX61</accession>
<keyword evidence="4" id="KW-1185">Reference proteome</keyword>
<dbReference type="PANTHER" id="PTHR32208:SF68">
    <property type="entry name" value="GALACTOSE OXIDASE"/>
    <property type="match status" value="1"/>
</dbReference>
<reference evidence="3 4" key="1">
    <citation type="submission" date="2015-06" db="EMBL/GenBank/DDBJ databases">
        <title>Draft genome of the ant-associated black yeast Phialophora attae CBS 131958.</title>
        <authorList>
            <person name="Moreno L.F."/>
            <person name="Stielow B.J."/>
            <person name="de Hoog S."/>
            <person name="Vicente V.A."/>
            <person name="Weiss V.A."/>
            <person name="de Vries M."/>
            <person name="Cruz L.M."/>
            <person name="Souza E.M."/>
        </authorList>
    </citation>
    <scope>NUCLEOTIDE SEQUENCE [LARGE SCALE GENOMIC DNA]</scope>
    <source>
        <strain evidence="3 4">CBS 131958</strain>
    </source>
</reference>
<dbReference type="InterPro" id="IPR003609">
    <property type="entry name" value="Pan_app"/>
</dbReference>
<dbReference type="SMART" id="SM00612">
    <property type="entry name" value="Kelch"/>
    <property type="match status" value="3"/>
</dbReference>
<feature type="chain" id="PRO_5005872837" evidence="1">
    <location>
        <begin position="19"/>
        <end position="769"/>
    </location>
</feature>
<dbReference type="PROSITE" id="PS50948">
    <property type="entry name" value="PAN"/>
    <property type="match status" value="2"/>
</dbReference>
<dbReference type="OrthoDB" id="4160801at2759"/>
<dbReference type="AlphaFoldDB" id="A0A0N1GX61"/>
<evidence type="ECO:0000313" key="4">
    <source>
        <dbReference type="Proteomes" id="UP000038010"/>
    </source>
</evidence>
<dbReference type="InterPro" id="IPR037293">
    <property type="entry name" value="Gal_Oxidase_central_sf"/>
</dbReference>
<dbReference type="SUPFAM" id="SSF50965">
    <property type="entry name" value="Galactose oxidase, central domain"/>
    <property type="match status" value="1"/>
</dbReference>
<protein>
    <submittedName>
        <fullName evidence="3">Galactose oxidase</fullName>
    </submittedName>
</protein>
<dbReference type="Proteomes" id="UP000038010">
    <property type="component" value="Unassembled WGS sequence"/>
</dbReference>
<dbReference type="RefSeq" id="XP_017994727.1">
    <property type="nucleotide sequence ID" value="XM_018140896.1"/>
</dbReference>
<evidence type="ECO:0000259" key="2">
    <source>
        <dbReference type="PROSITE" id="PS50948"/>
    </source>
</evidence>
<sequence length="769" mass="82710">MKTSQSLGILALFAQVRTSSTSARSTEVIQTQNALTVSSNVGSPDDSSKNALVNAPGCSGLLSSNNKRIQSSGGTEFAVTCNSDLPEEMGKIWSGNSVSLADCIERCENTTSCTAATFKEQARTNSTNCLLQAVLIGRAINPAPRNGSSLAYKTADTKCSALLAQGGRVQLPERRDYTLQCKTDVIPETALRSTYMGSMNECLIACDTEEGCAAISYRELDQRCTLASADKAVRFVSSNATDVAYLTALDITKPLEKEVTGSWGRTIDFPVIPVAVALLPNSQKLLAWSADYEDDYTITYNNTEQIHSFRRDGHLYTTCHGREGSQYSSLSFLRLLLGATISVLGNMFCPGITLDAMGRMIVSGGSTDKPVSVYDADIGNWTAASPMHIGRGYQSSVLTSNGDVFVLGGSWSGPNVTKYGEIYDTRADTWTELPGCPTAPMQTQDKKGIYRSDNHAWLFGWKDGSIFQAGPSKAMNWFYANGSGSYSPAGLRGDAEDSMCGNAVMYDVGKILTAGGSPSYDNTVGHYAAHLVSLPSAANGSVDVSRAPDMVYPRVQANSVVLPTGEVFVTGGQAFSDIFTDYQAIYYSEMFDPRTKSFRLLDAMQPIPRTYHSVAILLPDGTVFTGGGGLCGPCRWNHLDGSIYEPPYLFKGNEYAKRPFITRTGTDESTTALSFTAGAEVTITVSPPVYSQAGHTFAIVRAGSATHSTDTDQRRVPLRPISQAPNGSDVQYTVQLPSDYGTLPAGWYMLFALDDDVPSLATWIRVALP</sequence>
<dbReference type="CDD" id="cd02851">
    <property type="entry name" value="E_set_GO_C"/>
    <property type="match status" value="1"/>
</dbReference>
<evidence type="ECO:0000313" key="3">
    <source>
        <dbReference type="EMBL" id="KPI34764.1"/>
    </source>
</evidence>
<dbReference type="InterPro" id="IPR014756">
    <property type="entry name" value="Ig_E-set"/>
</dbReference>